<proteinExistence type="predicted"/>
<sequence length="146" mass="16493">MYSLPYDIIPNTSPWCGPPLQYSWREALLVLILGANGEAGIFQGLAEHHYTVVTYDQRRSFAYPASMTTTDPTAVTNSKYRIKRETHQYSSVNLDLVMLSKRSEKFVLACGHDFPVKMIYAVSEALSKSLDKEILEFPESHLGCVQ</sequence>
<evidence type="ECO:0000313" key="2">
    <source>
        <dbReference type="Proteomes" id="UP000193498"/>
    </source>
</evidence>
<name>A0A1Y1XSS8_9FUNG</name>
<gene>
    <name evidence="1" type="ORF">K493DRAFT_306301</name>
</gene>
<keyword evidence="2" id="KW-1185">Reference proteome</keyword>
<accession>A0A1Y1XSS8</accession>
<dbReference type="EMBL" id="MCFE01000495">
    <property type="protein sequence ID" value="ORX88819.1"/>
    <property type="molecule type" value="Genomic_DNA"/>
</dbReference>
<dbReference type="InParanoid" id="A0A1Y1XSS8"/>
<organism evidence="1 2">
    <name type="scientific">Basidiobolus meristosporus CBS 931.73</name>
    <dbReference type="NCBI Taxonomy" id="1314790"/>
    <lineage>
        <taxon>Eukaryota</taxon>
        <taxon>Fungi</taxon>
        <taxon>Fungi incertae sedis</taxon>
        <taxon>Zoopagomycota</taxon>
        <taxon>Entomophthoromycotina</taxon>
        <taxon>Basidiobolomycetes</taxon>
        <taxon>Basidiobolales</taxon>
        <taxon>Basidiobolaceae</taxon>
        <taxon>Basidiobolus</taxon>
    </lineage>
</organism>
<dbReference type="Proteomes" id="UP000193498">
    <property type="component" value="Unassembled WGS sequence"/>
</dbReference>
<dbReference type="OrthoDB" id="408373at2759"/>
<comment type="caution">
    <text evidence="1">The sequence shown here is derived from an EMBL/GenBank/DDBJ whole genome shotgun (WGS) entry which is preliminary data.</text>
</comment>
<evidence type="ECO:0000313" key="1">
    <source>
        <dbReference type="EMBL" id="ORX88819.1"/>
    </source>
</evidence>
<protein>
    <submittedName>
        <fullName evidence="1">Uncharacterized protein</fullName>
    </submittedName>
</protein>
<reference evidence="1 2" key="1">
    <citation type="submission" date="2016-07" db="EMBL/GenBank/DDBJ databases">
        <title>Pervasive Adenine N6-methylation of Active Genes in Fungi.</title>
        <authorList>
            <consortium name="DOE Joint Genome Institute"/>
            <person name="Mondo S.J."/>
            <person name="Dannebaum R.O."/>
            <person name="Kuo R.C."/>
            <person name="Labutti K."/>
            <person name="Haridas S."/>
            <person name="Kuo A."/>
            <person name="Salamov A."/>
            <person name="Ahrendt S.R."/>
            <person name="Lipzen A."/>
            <person name="Sullivan W."/>
            <person name="Andreopoulos W.B."/>
            <person name="Clum A."/>
            <person name="Lindquist E."/>
            <person name="Daum C."/>
            <person name="Ramamoorthy G.K."/>
            <person name="Gryganskyi A."/>
            <person name="Culley D."/>
            <person name="Magnuson J.K."/>
            <person name="James T.Y."/>
            <person name="O'Malley M.A."/>
            <person name="Stajich J.E."/>
            <person name="Spatafora J.W."/>
            <person name="Visel A."/>
            <person name="Grigoriev I.V."/>
        </authorList>
    </citation>
    <scope>NUCLEOTIDE SEQUENCE [LARGE SCALE GENOMIC DNA]</scope>
    <source>
        <strain evidence="1 2">CBS 931.73</strain>
    </source>
</reference>
<dbReference type="AlphaFoldDB" id="A0A1Y1XSS8"/>